<accession>A0ABY0V553</accession>
<sequence length="126" mass="14325">MNWLGRQGVEVVEARLPAGEWGFYSLRDRLVVIDSGLTGSQRLFALLHESVHVEAEHDGHQCVRVEKRIDEQVAQIMIDLADYAWAESQYGWNTPAIALELDVPRRAVQAYRRALERAAVQNLART</sequence>
<proteinExistence type="predicted"/>
<evidence type="ECO:0000313" key="1">
    <source>
        <dbReference type="EMBL" id="SDT85870.1"/>
    </source>
</evidence>
<dbReference type="Proteomes" id="UP000198976">
    <property type="component" value="Chromosome I"/>
</dbReference>
<keyword evidence="2" id="KW-1185">Reference proteome</keyword>
<reference evidence="1 2" key="1">
    <citation type="submission" date="2016-10" db="EMBL/GenBank/DDBJ databases">
        <authorList>
            <person name="Varghese N."/>
            <person name="Submissions S."/>
        </authorList>
    </citation>
    <scope>NUCLEOTIDE SEQUENCE [LARGE SCALE GENOMIC DNA]</scope>
    <source>
        <strain evidence="1 2">DSM 9169</strain>
    </source>
</reference>
<gene>
    <name evidence="1" type="ORF">SAMN04489714_0180</name>
</gene>
<protein>
    <recommendedName>
        <fullName evidence="3">IrrE N-terminal-like domain-containing protein</fullName>
    </recommendedName>
</protein>
<evidence type="ECO:0000313" key="2">
    <source>
        <dbReference type="Proteomes" id="UP000198976"/>
    </source>
</evidence>
<name>A0ABY0V553_9ACTO</name>
<organism evidence="1 2">
    <name type="scientific">Schaalia radingae</name>
    <dbReference type="NCBI Taxonomy" id="131110"/>
    <lineage>
        <taxon>Bacteria</taxon>
        <taxon>Bacillati</taxon>
        <taxon>Actinomycetota</taxon>
        <taxon>Actinomycetes</taxon>
        <taxon>Actinomycetales</taxon>
        <taxon>Actinomycetaceae</taxon>
        <taxon>Schaalia</taxon>
    </lineage>
</organism>
<dbReference type="EMBL" id="LT629792">
    <property type="protein sequence ID" value="SDT85870.1"/>
    <property type="molecule type" value="Genomic_DNA"/>
</dbReference>
<evidence type="ECO:0008006" key="3">
    <source>
        <dbReference type="Google" id="ProtNLM"/>
    </source>
</evidence>